<dbReference type="GO" id="GO:0005737">
    <property type="term" value="C:cytoplasm"/>
    <property type="evidence" value="ECO:0007669"/>
    <property type="project" value="TreeGrafter"/>
</dbReference>
<evidence type="ECO:0000259" key="4">
    <source>
        <dbReference type="PROSITE" id="PS50011"/>
    </source>
</evidence>
<dbReference type="InterPro" id="IPR008271">
    <property type="entry name" value="Ser/Thr_kinase_AS"/>
</dbReference>
<evidence type="ECO:0000256" key="1">
    <source>
        <dbReference type="ARBA" id="ARBA00022741"/>
    </source>
</evidence>
<dbReference type="InterPro" id="IPR000719">
    <property type="entry name" value="Prot_kinase_dom"/>
</dbReference>
<dbReference type="EMBL" id="JANBUW010000002">
    <property type="protein sequence ID" value="KAJ2852569.1"/>
    <property type="molecule type" value="Genomic_DNA"/>
</dbReference>
<dbReference type="Gene3D" id="1.10.510.10">
    <property type="entry name" value="Transferase(Phosphotransferase) domain 1"/>
    <property type="match status" value="1"/>
</dbReference>
<dbReference type="PANTHER" id="PTHR24346">
    <property type="entry name" value="MAP/MICROTUBULE AFFINITY-REGULATING KINASE"/>
    <property type="match status" value="1"/>
</dbReference>
<keyword evidence="1" id="KW-0547">Nucleotide-binding</keyword>
<dbReference type="AlphaFoldDB" id="A0A9W8IBD5"/>
<dbReference type="GO" id="GO:0004674">
    <property type="term" value="F:protein serine/threonine kinase activity"/>
    <property type="evidence" value="ECO:0007669"/>
    <property type="project" value="TreeGrafter"/>
</dbReference>
<name>A0A9W8IBD5_9FUNG</name>
<dbReference type="GO" id="GO:0035556">
    <property type="term" value="P:intracellular signal transduction"/>
    <property type="evidence" value="ECO:0007669"/>
    <property type="project" value="TreeGrafter"/>
</dbReference>
<dbReference type="Pfam" id="PF00069">
    <property type="entry name" value="Pkinase"/>
    <property type="match status" value="1"/>
</dbReference>
<feature type="region of interest" description="Disordered" evidence="3">
    <location>
        <begin position="44"/>
        <end position="66"/>
    </location>
</feature>
<protein>
    <recommendedName>
        <fullName evidence="4">Protein kinase domain-containing protein</fullName>
    </recommendedName>
</protein>
<feature type="domain" description="Protein kinase" evidence="4">
    <location>
        <begin position="11"/>
        <end position="306"/>
    </location>
</feature>
<evidence type="ECO:0000313" key="6">
    <source>
        <dbReference type="Proteomes" id="UP001139887"/>
    </source>
</evidence>
<dbReference type="SMART" id="SM00220">
    <property type="entry name" value="S_TKc"/>
    <property type="match status" value="1"/>
</dbReference>
<dbReference type="GO" id="GO:0005524">
    <property type="term" value="F:ATP binding"/>
    <property type="evidence" value="ECO:0007669"/>
    <property type="project" value="UniProtKB-KW"/>
</dbReference>
<reference evidence="5" key="1">
    <citation type="submission" date="2022-07" db="EMBL/GenBank/DDBJ databases">
        <title>Phylogenomic reconstructions and comparative analyses of Kickxellomycotina fungi.</title>
        <authorList>
            <person name="Reynolds N.K."/>
            <person name="Stajich J.E."/>
            <person name="Barry K."/>
            <person name="Grigoriev I.V."/>
            <person name="Crous P."/>
            <person name="Smith M.E."/>
        </authorList>
    </citation>
    <scope>NUCLEOTIDE SEQUENCE</scope>
    <source>
        <strain evidence="5">NRRL 1566</strain>
    </source>
</reference>
<comment type="caution">
    <text evidence="5">The sequence shown here is derived from an EMBL/GenBank/DDBJ whole genome shotgun (WGS) entry which is preliminary data.</text>
</comment>
<dbReference type="FunFam" id="1.10.510.10:FF:000571">
    <property type="entry name" value="Maternal embryonic leucine zipper kinase"/>
    <property type="match status" value="1"/>
</dbReference>
<sequence length="374" mass="42563">MYKVTDPKIKYTVAAEVGEDIHGVMVIENYRIAMKEYNKAGLRRRQQSELLRSSRNSGPMQRGRGRGGMFAARRAMMQRQQELEAEDPFYLIKTELAVSKKLQHPNLVRVHEVLNDNEQDILYLVIDLCQNGPVQVMDLESLTAPPLSLSDAHKYFTQALLGVEYLHENDIVHRDLKPENLLLTSDDTLKIADFGESIVTAHNEDKITGFSGTPAFAAPELCQGVAEVSGEAADVWSLGVCLYMFVYGTLPFPGHTVYEILDIISAGDLKFPGPYNEQLQNLLERMLERCPETRITIAEIRTHPWITQDGTFSLPSKEENCHSVIEPVTQDEVNNTIKHIYDITPVIIAVAKLRRYRRRIREKLEREKLEAEQQ</sequence>
<dbReference type="Proteomes" id="UP001139887">
    <property type="component" value="Unassembled WGS sequence"/>
</dbReference>
<gene>
    <name evidence="5" type="ORF">IWW36_000198</name>
</gene>
<evidence type="ECO:0000313" key="5">
    <source>
        <dbReference type="EMBL" id="KAJ2852569.1"/>
    </source>
</evidence>
<dbReference type="PROSITE" id="PS00108">
    <property type="entry name" value="PROTEIN_KINASE_ST"/>
    <property type="match status" value="1"/>
</dbReference>
<dbReference type="PANTHER" id="PTHR24346:SF77">
    <property type="entry name" value="SERINE THREONINE PROTEIN KINASE"/>
    <property type="match status" value="1"/>
</dbReference>
<keyword evidence="6" id="KW-1185">Reference proteome</keyword>
<evidence type="ECO:0000256" key="3">
    <source>
        <dbReference type="SAM" id="MobiDB-lite"/>
    </source>
</evidence>
<organism evidence="5 6">
    <name type="scientific">Coemansia brasiliensis</name>
    <dbReference type="NCBI Taxonomy" id="2650707"/>
    <lineage>
        <taxon>Eukaryota</taxon>
        <taxon>Fungi</taxon>
        <taxon>Fungi incertae sedis</taxon>
        <taxon>Zoopagomycota</taxon>
        <taxon>Kickxellomycotina</taxon>
        <taxon>Kickxellomycetes</taxon>
        <taxon>Kickxellales</taxon>
        <taxon>Kickxellaceae</taxon>
        <taxon>Coemansia</taxon>
    </lineage>
</organism>
<accession>A0A9W8IBD5</accession>
<evidence type="ECO:0000256" key="2">
    <source>
        <dbReference type="ARBA" id="ARBA00022840"/>
    </source>
</evidence>
<dbReference type="CDD" id="cd14008">
    <property type="entry name" value="STKc_LKB1_CaMKK"/>
    <property type="match status" value="1"/>
</dbReference>
<dbReference type="OrthoDB" id="68483at2759"/>
<dbReference type="SUPFAM" id="SSF56112">
    <property type="entry name" value="Protein kinase-like (PK-like)"/>
    <property type="match status" value="1"/>
</dbReference>
<dbReference type="InterPro" id="IPR011009">
    <property type="entry name" value="Kinase-like_dom_sf"/>
</dbReference>
<proteinExistence type="predicted"/>
<dbReference type="PROSITE" id="PS50011">
    <property type="entry name" value="PROTEIN_KINASE_DOM"/>
    <property type="match status" value="1"/>
</dbReference>
<keyword evidence="2" id="KW-0067">ATP-binding</keyword>